<evidence type="ECO:0000313" key="2">
    <source>
        <dbReference type="Proteomes" id="UP000004995"/>
    </source>
</evidence>
<dbReference type="InParanoid" id="K3YKN1"/>
<accession>K3YKN1</accession>
<organism evidence="1 2">
    <name type="scientific">Setaria italica</name>
    <name type="common">Foxtail millet</name>
    <name type="synonym">Panicum italicum</name>
    <dbReference type="NCBI Taxonomy" id="4555"/>
    <lineage>
        <taxon>Eukaryota</taxon>
        <taxon>Viridiplantae</taxon>
        <taxon>Streptophyta</taxon>
        <taxon>Embryophyta</taxon>
        <taxon>Tracheophyta</taxon>
        <taxon>Spermatophyta</taxon>
        <taxon>Magnoliopsida</taxon>
        <taxon>Liliopsida</taxon>
        <taxon>Poales</taxon>
        <taxon>Poaceae</taxon>
        <taxon>PACMAD clade</taxon>
        <taxon>Panicoideae</taxon>
        <taxon>Panicodae</taxon>
        <taxon>Paniceae</taxon>
        <taxon>Cenchrinae</taxon>
        <taxon>Setaria</taxon>
    </lineage>
</organism>
<dbReference type="AlphaFoldDB" id="K3YKN1"/>
<sequence length="67" mass="7616">MTTIFFPIKKDKWYRPYKVDLVIGHTELKGKSRDLESRQAAFHGSGHQDCATLTSSSLGRLPVPVWL</sequence>
<dbReference type="Proteomes" id="UP000004995">
    <property type="component" value="Unassembled WGS sequence"/>
</dbReference>
<evidence type="ECO:0000313" key="1">
    <source>
        <dbReference type="EnsemblPlants" id="KQL02050"/>
    </source>
</evidence>
<reference evidence="2" key="1">
    <citation type="journal article" date="2012" name="Nat. Biotechnol.">
        <title>Reference genome sequence of the model plant Setaria.</title>
        <authorList>
            <person name="Bennetzen J.L."/>
            <person name="Schmutz J."/>
            <person name="Wang H."/>
            <person name="Percifield R."/>
            <person name="Hawkins J."/>
            <person name="Pontaroli A.C."/>
            <person name="Estep M."/>
            <person name="Feng L."/>
            <person name="Vaughn J.N."/>
            <person name="Grimwood J."/>
            <person name="Jenkins J."/>
            <person name="Barry K."/>
            <person name="Lindquist E."/>
            <person name="Hellsten U."/>
            <person name="Deshpande S."/>
            <person name="Wang X."/>
            <person name="Wu X."/>
            <person name="Mitros T."/>
            <person name="Triplett J."/>
            <person name="Yang X."/>
            <person name="Ye C.Y."/>
            <person name="Mauro-Herrera M."/>
            <person name="Wang L."/>
            <person name="Li P."/>
            <person name="Sharma M."/>
            <person name="Sharma R."/>
            <person name="Ronald P.C."/>
            <person name="Panaud O."/>
            <person name="Kellogg E.A."/>
            <person name="Brutnell T.P."/>
            <person name="Doust A.N."/>
            <person name="Tuskan G.A."/>
            <person name="Rokhsar D."/>
            <person name="Devos K.M."/>
        </authorList>
    </citation>
    <scope>NUCLEOTIDE SEQUENCE [LARGE SCALE GENOMIC DNA]</scope>
    <source>
        <strain evidence="2">cv. Yugu1</strain>
    </source>
</reference>
<reference evidence="1" key="2">
    <citation type="submission" date="2018-08" db="UniProtKB">
        <authorList>
            <consortium name="EnsemblPlants"/>
        </authorList>
    </citation>
    <scope>IDENTIFICATION</scope>
    <source>
        <strain evidence="1">Yugu1</strain>
    </source>
</reference>
<name>K3YKN1_SETIT</name>
<protein>
    <submittedName>
        <fullName evidence="1">Uncharacterized protein</fullName>
    </submittedName>
</protein>
<keyword evidence="2" id="KW-1185">Reference proteome</keyword>
<proteinExistence type="predicted"/>
<dbReference type="EMBL" id="AGNK02003903">
    <property type="status" value="NOT_ANNOTATED_CDS"/>
    <property type="molecule type" value="Genomic_DNA"/>
</dbReference>
<dbReference type="HOGENOM" id="CLU_2817308_0_0_1"/>
<dbReference type="Gramene" id="KQL02050">
    <property type="protein sequence ID" value="KQL02050"/>
    <property type="gene ID" value="SETIT_014800mg"/>
</dbReference>
<dbReference type="EnsemblPlants" id="KQL02050">
    <property type="protein sequence ID" value="KQL02050"/>
    <property type="gene ID" value="SETIT_014800mg"/>
</dbReference>